<comment type="caution">
    <text evidence="1">The sequence shown here is derived from an EMBL/GenBank/DDBJ whole genome shotgun (WGS) entry which is preliminary data.</text>
</comment>
<proteinExistence type="predicted"/>
<dbReference type="EMBL" id="CM047746">
    <property type="protein sequence ID" value="KAJ0021758.1"/>
    <property type="molecule type" value="Genomic_DNA"/>
</dbReference>
<organism evidence="1 2">
    <name type="scientific">Pistacia integerrima</name>
    <dbReference type="NCBI Taxonomy" id="434235"/>
    <lineage>
        <taxon>Eukaryota</taxon>
        <taxon>Viridiplantae</taxon>
        <taxon>Streptophyta</taxon>
        <taxon>Embryophyta</taxon>
        <taxon>Tracheophyta</taxon>
        <taxon>Spermatophyta</taxon>
        <taxon>Magnoliopsida</taxon>
        <taxon>eudicotyledons</taxon>
        <taxon>Gunneridae</taxon>
        <taxon>Pentapetalae</taxon>
        <taxon>rosids</taxon>
        <taxon>malvids</taxon>
        <taxon>Sapindales</taxon>
        <taxon>Anacardiaceae</taxon>
        <taxon>Pistacia</taxon>
    </lineage>
</organism>
<evidence type="ECO:0000313" key="1">
    <source>
        <dbReference type="EMBL" id="KAJ0021758.1"/>
    </source>
</evidence>
<dbReference type="Proteomes" id="UP001163603">
    <property type="component" value="Chromosome 11"/>
</dbReference>
<evidence type="ECO:0000313" key="2">
    <source>
        <dbReference type="Proteomes" id="UP001163603"/>
    </source>
</evidence>
<keyword evidence="2" id="KW-1185">Reference proteome</keyword>
<protein>
    <submittedName>
        <fullName evidence="1">Uncharacterized protein</fullName>
    </submittedName>
</protein>
<gene>
    <name evidence="1" type="ORF">Pint_31456</name>
</gene>
<sequence>MYKASNHRVSINSSLFPPKNLKLKHISMILENRNIQRYLHKNNP</sequence>
<accession>A0ACC0XRM6</accession>
<reference evidence="2" key="1">
    <citation type="journal article" date="2023" name="G3 (Bethesda)">
        <title>Genome assembly and association tests identify interacting loci associated with vigor, precocity, and sex in interspecific pistachio rootstocks.</title>
        <authorList>
            <person name="Palmer W."/>
            <person name="Jacygrad E."/>
            <person name="Sagayaradj S."/>
            <person name="Cavanaugh K."/>
            <person name="Han R."/>
            <person name="Bertier L."/>
            <person name="Beede B."/>
            <person name="Kafkas S."/>
            <person name="Golino D."/>
            <person name="Preece J."/>
            <person name="Michelmore R."/>
        </authorList>
    </citation>
    <scope>NUCLEOTIDE SEQUENCE [LARGE SCALE GENOMIC DNA]</scope>
</reference>
<name>A0ACC0XRM6_9ROSI</name>